<protein>
    <submittedName>
        <fullName evidence="1">Uncharacterized protein</fullName>
    </submittedName>
</protein>
<proteinExistence type="predicted"/>
<evidence type="ECO:0000313" key="2">
    <source>
        <dbReference type="Proteomes" id="UP000027138"/>
    </source>
</evidence>
<dbReference type="Proteomes" id="UP000027138">
    <property type="component" value="Unassembled WGS sequence"/>
</dbReference>
<keyword evidence="2" id="KW-1185">Reference proteome</keyword>
<name>A0A067K6P8_JATCU</name>
<sequence length="72" mass="8069">MEEEPELQEVEWVEEEQRKGEQWVVVEQPQKRWVSYACIGHVLGHAQGVLAAIPCHVLARACCGARSGRASL</sequence>
<accession>A0A067K6P8</accession>
<dbReference type="EMBL" id="KK914594">
    <property type="protein sequence ID" value="KDP31757.1"/>
    <property type="molecule type" value="Genomic_DNA"/>
</dbReference>
<evidence type="ECO:0000313" key="1">
    <source>
        <dbReference type="EMBL" id="KDP31757.1"/>
    </source>
</evidence>
<reference evidence="1 2" key="1">
    <citation type="journal article" date="2014" name="PLoS ONE">
        <title>Global Analysis of Gene Expression Profiles in Physic Nut (Jatropha curcas L.) Seedlings Exposed to Salt Stress.</title>
        <authorList>
            <person name="Zhang L."/>
            <person name="Zhang C."/>
            <person name="Wu P."/>
            <person name="Chen Y."/>
            <person name="Li M."/>
            <person name="Jiang H."/>
            <person name="Wu G."/>
        </authorList>
    </citation>
    <scope>NUCLEOTIDE SEQUENCE [LARGE SCALE GENOMIC DNA]</scope>
    <source>
        <strain evidence="2">cv. GZQX0401</strain>
        <tissue evidence="1">Young leaves</tissue>
    </source>
</reference>
<gene>
    <name evidence="1" type="ORF">JCGZ_14995</name>
</gene>
<dbReference type="AlphaFoldDB" id="A0A067K6P8"/>
<organism evidence="1 2">
    <name type="scientific">Jatropha curcas</name>
    <name type="common">Barbados nut</name>
    <dbReference type="NCBI Taxonomy" id="180498"/>
    <lineage>
        <taxon>Eukaryota</taxon>
        <taxon>Viridiplantae</taxon>
        <taxon>Streptophyta</taxon>
        <taxon>Embryophyta</taxon>
        <taxon>Tracheophyta</taxon>
        <taxon>Spermatophyta</taxon>
        <taxon>Magnoliopsida</taxon>
        <taxon>eudicotyledons</taxon>
        <taxon>Gunneridae</taxon>
        <taxon>Pentapetalae</taxon>
        <taxon>rosids</taxon>
        <taxon>fabids</taxon>
        <taxon>Malpighiales</taxon>
        <taxon>Euphorbiaceae</taxon>
        <taxon>Crotonoideae</taxon>
        <taxon>Jatropheae</taxon>
        <taxon>Jatropha</taxon>
    </lineage>
</organism>